<feature type="domain" description="PAS" evidence="9">
    <location>
        <begin position="111"/>
        <end position="157"/>
    </location>
</feature>
<dbReference type="STRING" id="37625.SAMN05660420_02509"/>
<evidence type="ECO:0000259" key="8">
    <source>
        <dbReference type="PROSITE" id="PS50109"/>
    </source>
</evidence>
<dbReference type="SMART" id="SM00387">
    <property type="entry name" value="HATPase_c"/>
    <property type="match status" value="1"/>
</dbReference>
<name>A0A1H4C9P0_9BACT</name>
<dbReference type="Pfam" id="PF00512">
    <property type="entry name" value="HisKA"/>
    <property type="match status" value="1"/>
</dbReference>
<dbReference type="OrthoDB" id="5524356at2"/>
<evidence type="ECO:0000313" key="12">
    <source>
        <dbReference type="Proteomes" id="UP000199409"/>
    </source>
</evidence>
<dbReference type="InterPro" id="IPR003661">
    <property type="entry name" value="HisK_dim/P_dom"/>
</dbReference>
<dbReference type="CDD" id="cd00075">
    <property type="entry name" value="HATPase"/>
    <property type="match status" value="1"/>
</dbReference>
<dbReference type="EMBL" id="FNQN01000007">
    <property type="protein sequence ID" value="SEA57094.1"/>
    <property type="molecule type" value="Genomic_DNA"/>
</dbReference>
<evidence type="ECO:0000259" key="9">
    <source>
        <dbReference type="PROSITE" id="PS50112"/>
    </source>
</evidence>
<dbReference type="SMART" id="SM00388">
    <property type="entry name" value="HisKA"/>
    <property type="match status" value="1"/>
</dbReference>
<sequence length="596" mass="66658">MIHQHDLGGALLELKKYRRILIDHDLQMRGEVNDGSGRVSIEGQGNICDLLCQEDQDKLRRTVENLKNNDVASLTLTTLAESHCEIIVVRNDQDYELIYCDLSESLQFIEKLATFYRYFRSTPIAIAMTDSEGQILEVNPSFLTLYGYELKDVLGENPRILKSGRHFPQLYESMWQQIADPQVGHWSGEVVNRASDGGEVTVMLSISAVRHANGTLQGYIASAFNISQQKRLEQQLKNYNNELKDLNALKSELTAITSHDLKAPINAIISRVNLVKASLDTMTTEQISAHLDKMVSAGQKMGEFINQLLDMERIEAGRVQFETERLNLDAVLYSTVELNRLTAADKQVDIHYQQEGTFLPIRADRMKLEQVFNNILSNAINYSPSGSSIRVSCRKLDDAIQIEMTDQGPGIPAEEIAGIFDRFSQVKKKGALSIRAHGSGLGLNIVQKYVEMHNGTVAVRNGEDKGCTFTVTIQGRGQITSSADLAALVVDSRDQICPYLETALKNRDVCCYVCKTPQEMQRILDNEQPELVFFLDSNPQSTSADDGAPSLKVILNNVCLSADSGQYYQSLQMPVLDVEIYNLLTDVIRHINRTDA</sequence>
<dbReference type="SMART" id="SM00086">
    <property type="entry name" value="PAC"/>
    <property type="match status" value="1"/>
</dbReference>
<dbReference type="FunFam" id="3.30.565.10:FF:000006">
    <property type="entry name" value="Sensor histidine kinase WalK"/>
    <property type="match status" value="1"/>
</dbReference>
<feature type="coiled-coil region" evidence="7">
    <location>
        <begin position="229"/>
        <end position="256"/>
    </location>
</feature>
<dbReference type="InterPro" id="IPR005467">
    <property type="entry name" value="His_kinase_dom"/>
</dbReference>
<dbReference type="InterPro" id="IPR004358">
    <property type="entry name" value="Sig_transdc_His_kin-like_C"/>
</dbReference>
<evidence type="ECO:0000256" key="7">
    <source>
        <dbReference type="SAM" id="Coils"/>
    </source>
</evidence>
<keyword evidence="3" id="KW-0597">Phosphoprotein</keyword>
<keyword evidence="7" id="KW-0175">Coiled coil</keyword>
<dbReference type="Gene3D" id="1.10.287.130">
    <property type="match status" value="1"/>
</dbReference>
<dbReference type="AlphaFoldDB" id="A0A1H4C9P0"/>
<proteinExistence type="predicted"/>
<dbReference type="InterPro" id="IPR001610">
    <property type="entry name" value="PAC"/>
</dbReference>
<dbReference type="CDD" id="cd00130">
    <property type="entry name" value="PAS"/>
    <property type="match status" value="1"/>
</dbReference>
<dbReference type="PRINTS" id="PR00344">
    <property type="entry name" value="BCTRLSENSOR"/>
</dbReference>
<dbReference type="Gene3D" id="3.30.450.20">
    <property type="entry name" value="PAS domain"/>
    <property type="match status" value="1"/>
</dbReference>
<dbReference type="RefSeq" id="WP_092349062.1">
    <property type="nucleotide sequence ID" value="NZ_FNQN01000007.1"/>
</dbReference>
<dbReference type="EC" id="2.7.13.3" evidence="2"/>
<dbReference type="InterPro" id="IPR000700">
    <property type="entry name" value="PAS-assoc_C"/>
</dbReference>
<dbReference type="PROSITE" id="PS50112">
    <property type="entry name" value="PAS"/>
    <property type="match status" value="1"/>
</dbReference>
<dbReference type="PANTHER" id="PTHR43711:SF1">
    <property type="entry name" value="HISTIDINE KINASE 1"/>
    <property type="match status" value="1"/>
</dbReference>
<organism evidence="11 12">
    <name type="scientific">Desulfuromusa kysingii</name>
    <dbReference type="NCBI Taxonomy" id="37625"/>
    <lineage>
        <taxon>Bacteria</taxon>
        <taxon>Pseudomonadati</taxon>
        <taxon>Thermodesulfobacteriota</taxon>
        <taxon>Desulfuromonadia</taxon>
        <taxon>Desulfuromonadales</taxon>
        <taxon>Geopsychrobacteraceae</taxon>
        <taxon>Desulfuromusa</taxon>
    </lineage>
</organism>
<gene>
    <name evidence="11" type="ORF">SAMN05660420_02509</name>
</gene>
<dbReference type="InterPro" id="IPR036097">
    <property type="entry name" value="HisK_dim/P_sf"/>
</dbReference>
<dbReference type="SMART" id="SM00091">
    <property type="entry name" value="PAS"/>
    <property type="match status" value="1"/>
</dbReference>
<dbReference type="InterPro" id="IPR003594">
    <property type="entry name" value="HATPase_dom"/>
</dbReference>
<accession>A0A1H4C9P0</accession>
<dbReference type="Pfam" id="PF02518">
    <property type="entry name" value="HATPase_c"/>
    <property type="match status" value="1"/>
</dbReference>
<evidence type="ECO:0000256" key="6">
    <source>
        <dbReference type="ARBA" id="ARBA00023012"/>
    </source>
</evidence>
<dbReference type="PROSITE" id="PS50113">
    <property type="entry name" value="PAC"/>
    <property type="match status" value="1"/>
</dbReference>
<dbReference type="InterPro" id="IPR000014">
    <property type="entry name" value="PAS"/>
</dbReference>
<dbReference type="PANTHER" id="PTHR43711">
    <property type="entry name" value="TWO-COMPONENT HISTIDINE KINASE"/>
    <property type="match status" value="1"/>
</dbReference>
<evidence type="ECO:0000256" key="2">
    <source>
        <dbReference type="ARBA" id="ARBA00012438"/>
    </source>
</evidence>
<evidence type="ECO:0000256" key="3">
    <source>
        <dbReference type="ARBA" id="ARBA00022553"/>
    </source>
</evidence>
<evidence type="ECO:0000256" key="4">
    <source>
        <dbReference type="ARBA" id="ARBA00022679"/>
    </source>
</evidence>
<comment type="catalytic activity">
    <reaction evidence="1">
        <text>ATP + protein L-histidine = ADP + protein N-phospho-L-histidine.</text>
        <dbReference type="EC" id="2.7.13.3"/>
    </reaction>
</comment>
<evidence type="ECO:0000256" key="5">
    <source>
        <dbReference type="ARBA" id="ARBA00022777"/>
    </source>
</evidence>
<dbReference type="GO" id="GO:0000155">
    <property type="term" value="F:phosphorelay sensor kinase activity"/>
    <property type="evidence" value="ECO:0007669"/>
    <property type="project" value="InterPro"/>
</dbReference>
<dbReference type="InterPro" id="IPR050736">
    <property type="entry name" value="Sensor_HK_Regulatory"/>
</dbReference>
<dbReference type="CDD" id="cd00082">
    <property type="entry name" value="HisKA"/>
    <property type="match status" value="1"/>
</dbReference>
<keyword evidence="4" id="KW-0808">Transferase</keyword>
<feature type="domain" description="PAC" evidence="10">
    <location>
        <begin position="184"/>
        <end position="238"/>
    </location>
</feature>
<evidence type="ECO:0000256" key="1">
    <source>
        <dbReference type="ARBA" id="ARBA00000085"/>
    </source>
</evidence>
<dbReference type="InterPro" id="IPR036890">
    <property type="entry name" value="HATPase_C_sf"/>
</dbReference>
<reference evidence="11 12" key="1">
    <citation type="submission" date="2016-10" db="EMBL/GenBank/DDBJ databases">
        <authorList>
            <person name="de Groot N.N."/>
        </authorList>
    </citation>
    <scope>NUCLEOTIDE SEQUENCE [LARGE SCALE GENOMIC DNA]</scope>
    <source>
        <strain evidence="11 12">DSM 7343</strain>
    </source>
</reference>
<dbReference type="SUPFAM" id="SSF55785">
    <property type="entry name" value="PYP-like sensor domain (PAS domain)"/>
    <property type="match status" value="1"/>
</dbReference>
<dbReference type="SUPFAM" id="SSF55874">
    <property type="entry name" value="ATPase domain of HSP90 chaperone/DNA topoisomerase II/histidine kinase"/>
    <property type="match status" value="1"/>
</dbReference>
<dbReference type="NCBIfam" id="TIGR00229">
    <property type="entry name" value="sensory_box"/>
    <property type="match status" value="1"/>
</dbReference>
<dbReference type="SUPFAM" id="SSF47384">
    <property type="entry name" value="Homodimeric domain of signal transducing histidine kinase"/>
    <property type="match status" value="1"/>
</dbReference>
<feature type="domain" description="Histidine kinase" evidence="8">
    <location>
        <begin position="256"/>
        <end position="477"/>
    </location>
</feature>
<dbReference type="InterPro" id="IPR035965">
    <property type="entry name" value="PAS-like_dom_sf"/>
</dbReference>
<dbReference type="Proteomes" id="UP000199409">
    <property type="component" value="Unassembled WGS sequence"/>
</dbReference>
<keyword evidence="12" id="KW-1185">Reference proteome</keyword>
<evidence type="ECO:0000313" key="11">
    <source>
        <dbReference type="EMBL" id="SEA57094.1"/>
    </source>
</evidence>
<dbReference type="PROSITE" id="PS50109">
    <property type="entry name" value="HIS_KIN"/>
    <property type="match status" value="1"/>
</dbReference>
<keyword evidence="5" id="KW-0418">Kinase</keyword>
<dbReference type="Pfam" id="PF13426">
    <property type="entry name" value="PAS_9"/>
    <property type="match status" value="1"/>
</dbReference>
<evidence type="ECO:0000259" key="10">
    <source>
        <dbReference type="PROSITE" id="PS50113"/>
    </source>
</evidence>
<protein>
    <recommendedName>
        <fullName evidence="2">histidine kinase</fullName>
        <ecNumber evidence="2">2.7.13.3</ecNumber>
    </recommendedName>
</protein>
<keyword evidence="6" id="KW-0902">Two-component regulatory system</keyword>
<dbReference type="Gene3D" id="3.30.565.10">
    <property type="entry name" value="Histidine kinase-like ATPase, C-terminal domain"/>
    <property type="match status" value="1"/>
</dbReference>